<evidence type="ECO:0000313" key="2">
    <source>
        <dbReference type="EMBL" id="SHE66900.1"/>
    </source>
</evidence>
<dbReference type="EMBL" id="FQVA01000001">
    <property type="protein sequence ID" value="SHE66900.1"/>
    <property type="molecule type" value="Genomic_DNA"/>
</dbReference>
<name>A0A1M4VDI4_9GAMM</name>
<proteinExistence type="predicted"/>
<feature type="signal peptide" evidence="1">
    <location>
        <begin position="1"/>
        <end position="30"/>
    </location>
</feature>
<dbReference type="InterPro" id="IPR045613">
    <property type="entry name" value="DUF6448"/>
</dbReference>
<accession>A0A1M4VDI4</accession>
<organism evidence="2 3">
    <name type="scientific">Microbulbifer donghaiensis</name>
    <dbReference type="NCBI Taxonomy" id="494016"/>
    <lineage>
        <taxon>Bacteria</taxon>
        <taxon>Pseudomonadati</taxon>
        <taxon>Pseudomonadota</taxon>
        <taxon>Gammaproteobacteria</taxon>
        <taxon>Cellvibrionales</taxon>
        <taxon>Microbulbiferaceae</taxon>
        <taxon>Microbulbifer</taxon>
    </lineage>
</organism>
<gene>
    <name evidence="2" type="ORF">SAMN04487965_0394</name>
</gene>
<reference evidence="3" key="1">
    <citation type="submission" date="2016-11" db="EMBL/GenBank/DDBJ databases">
        <authorList>
            <person name="Varghese N."/>
            <person name="Submissions S."/>
        </authorList>
    </citation>
    <scope>NUCLEOTIDE SEQUENCE [LARGE SCALE GENOMIC DNA]</scope>
    <source>
        <strain evidence="3">CGMCC 1.7063</strain>
    </source>
</reference>
<keyword evidence="1" id="KW-0732">Signal</keyword>
<evidence type="ECO:0000256" key="1">
    <source>
        <dbReference type="SAM" id="SignalP"/>
    </source>
</evidence>
<keyword evidence="3" id="KW-1185">Reference proteome</keyword>
<feature type="chain" id="PRO_5012793198" evidence="1">
    <location>
        <begin position="31"/>
        <end position="208"/>
    </location>
</feature>
<evidence type="ECO:0000313" key="3">
    <source>
        <dbReference type="Proteomes" id="UP000184170"/>
    </source>
</evidence>
<dbReference type="AlphaFoldDB" id="A0A1M4VDI4"/>
<sequence>MISHRPAYLVPTVFFSLLITLVLLPSPATAHCDALDGPVVTLAKKALDTGNVNLVLPWVPKNDEPEIRRAFDHTLSVRKLGPRAMSLADTFFFETLVRVHRGSEGAPYTGLKAAGRDLGPAIPAADKALDSGSKEAVEELLTDTIRKGLHEHFHTAMTHKDFDPDDVVAGRRHVQAYVAYVHYVEGLWEAATKSSAKGPHPQSAPHPH</sequence>
<protein>
    <submittedName>
        <fullName evidence="2">Uncharacterized protein</fullName>
    </submittedName>
</protein>
<dbReference type="RefSeq" id="WP_073270922.1">
    <property type="nucleotide sequence ID" value="NZ_FQVA01000001.1"/>
</dbReference>
<dbReference type="OrthoDB" id="2168082at2"/>
<dbReference type="Pfam" id="PF20046">
    <property type="entry name" value="DUF6448"/>
    <property type="match status" value="1"/>
</dbReference>
<dbReference type="Proteomes" id="UP000184170">
    <property type="component" value="Unassembled WGS sequence"/>
</dbReference>